<dbReference type="PANTHER" id="PTHR31642">
    <property type="entry name" value="TRICHOTHECENE 3-O-ACETYLTRANSFERASE"/>
    <property type="match status" value="1"/>
</dbReference>
<reference evidence="3" key="1">
    <citation type="submission" date="2025-08" db="UniProtKB">
        <authorList>
            <consortium name="RefSeq"/>
        </authorList>
    </citation>
    <scope>IDENTIFICATION</scope>
    <source>
        <tissue evidence="3">Young leaves</tissue>
    </source>
</reference>
<comment type="similarity">
    <text evidence="1">Belongs to the plant acyltransferase family.</text>
</comment>
<evidence type="ECO:0000313" key="3">
    <source>
        <dbReference type="RefSeq" id="XP_022947949.1"/>
    </source>
</evidence>
<dbReference type="Proteomes" id="UP000504609">
    <property type="component" value="Unplaced"/>
</dbReference>
<evidence type="ECO:0000256" key="1">
    <source>
        <dbReference type="ARBA" id="ARBA00009861"/>
    </source>
</evidence>
<evidence type="ECO:0000313" key="2">
    <source>
        <dbReference type="Proteomes" id="UP000504609"/>
    </source>
</evidence>
<dbReference type="PANTHER" id="PTHR31642:SF231">
    <property type="entry name" value="BAHD FAMILY ACYLTRANSFERASE, CLADE V"/>
    <property type="match status" value="1"/>
</dbReference>
<dbReference type="RefSeq" id="XP_022947949.1">
    <property type="nucleotide sequence ID" value="XM_023092181.1"/>
</dbReference>
<gene>
    <name evidence="3" type="primary">LOC111451677</name>
</gene>
<accession>A0A6J1G8E7</accession>
<dbReference type="GeneID" id="111451677"/>
<protein>
    <submittedName>
        <fullName evidence="3">Omega-hydroxypalmitate O-feruloyl transferase-like</fullName>
    </submittedName>
</protein>
<dbReference type="GO" id="GO:0016747">
    <property type="term" value="F:acyltransferase activity, transferring groups other than amino-acyl groups"/>
    <property type="evidence" value="ECO:0007669"/>
    <property type="project" value="TreeGrafter"/>
</dbReference>
<dbReference type="KEGG" id="cmos:111451677"/>
<name>A0A6J1G8E7_CUCMO</name>
<organism evidence="2 3">
    <name type="scientific">Cucurbita moschata</name>
    <name type="common">Winter crookneck squash</name>
    <name type="synonym">Cucurbita pepo var. moschata</name>
    <dbReference type="NCBI Taxonomy" id="3662"/>
    <lineage>
        <taxon>Eukaryota</taxon>
        <taxon>Viridiplantae</taxon>
        <taxon>Streptophyta</taxon>
        <taxon>Embryophyta</taxon>
        <taxon>Tracheophyta</taxon>
        <taxon>Spermatophyta</taxon>
        <taxon>Magnoliopsida</taxon>
        <taxon>eudicotyledons</taxon>
        <taxon>Gunneridae</taxon>
        <taxon>Pentapetalae</taxon>
        <taxon>rosids</taxon>
        <taxon>fabids</taxon>
        <taxon>Cucurbitales</taxon>
        <taxon>Cucurbitaceae</taxon>
        <taxon>Cucurbiteae</taxon>
        <taxon>Cucurbita</taxon>
    </lineage>
</organism>
<dbReference type="AlphaFoldDB" id="A0A6J1G8E7"/>
<dbReference type="Gene3D" id="3.30.559.10">
    <property type="entry name" value="Chloramphenicol acetyltransferase-like domain"/>
    <property type="match status" value="2"/>
</dbReference>
<keyword evidence="2" id="KW-1185">Reference proteome</keyword>
<dbReference type="InterPro" id="IPR023213">
    <property type="entry name" value="CAT-like_dom_sf"/>
</dbReference>
<dbReference type="InterPro" id="IPR050317">
    <property type="entry name" value="Plant_Fungal_Acyltransferase"/>
</dbReference>
<dbReference type="Pfam" id="PF02458">
    <property type="entry name" value="Transferase"/>
    <property type="match status" value="1"/>
</dbReference>
<proteinExistence type="inferred from homology"/>
<sequence length="450" mass="49627">MAVAPFSLTDEDLTKDEPLKLLSPANPTPEETIFLSNIDLAVAFTVETVYFFEDGPAAEMSRMVKRAMAVLLVPYYFLAGRLQVNRETGRLELVCNNAGVVFVNAKSKVMMKELGDLSLPNPSFCQFVHRPGLHRSLPERALFTIQVTKFACGGYAIGMVTNHGVLDGKSAADMFQNLASICRGQGLKTQTIFNNRTCFKARIPPLITHPHQEYTCISPTQKLPSAFTTVTKLSPSPAPPIAVENRRHTVIPFSPSTIAALKRTAAPCSTFQAILAQLWRARTRAVYTDRPDEISMVLFAVDVRSKIRPVLPDGFVGNAVVTGFAAARAAEVVERPFSFCVEKVKEGIERVSTEEYVRSAIDWLEVYRGIPATCNGNSFYVSAWWKLAFRELDFGFGKPIHGGPVANGNDEFVLLLSPANGSRGSTSSVNAWISMEEEKMKKFLHHVFAI</sequence>